<feature type="transmembrane region" description="Helical" evidence="6">
    <location>
        <begin position="63"/>
        <end position="81"/>
    </location>
</feature>
<feature type="transmembrane region" description="Helical" evidence="6">
    <location>
        <begin position="228"/>
        <end position="250"/>
    </location>
</feature>
<evidence type="ECO:0000313" key="8">
    <source>
        <dbReference type="EMBL" id="ASJ56696.1"/>
    </source>
</evidence>
<dbReference type="Pfam" id="PF00482">
    <property type="entry name" value="T2SSF"/>
    <property type="match status" value="1"/>
</dbReference>
<feature type="domain" description="Type II secretion system protein GspF" evidence="7">
    <location>
        <begin position="125"/>
        <end position="251"/>
    </location>
</feature>
<evidence type="ECO:0000256" key="2">
    <source>
        <dbReference type="ARBA" id="ARBA00022475"/>
    </source>
</evidence>
<evidence type="ECO:0000256" key="6">
    <source>
        <dbReference type="SAM" id="Phobius"/>
    </source>
</evidence>
<evidence type="ECO:0000256" key="1">
    <source>
        <dbReference type="ARBA" id="ARBA00004651"/>
    </source>
</evidence>
<reference evidence="8 9" key="1">
    <citation type="submission" date="2016-11" db="EMBL/GenBank/DDBJ databases">
        <authorList>
            <person name="Jaros S."/>
            <person name="Januszkiewicz K."/>
            <person name="Wedrychowicz H."/>
        </authorList>
    </citation>
    <scope>NUCLEOTIDE SEQUENCE [LARGE SCALE GENOMIC DNA]</scope>
    <source>
        <strain evidence="8 9">NF2</strain>
    </source>
</reference>
<dbReference type="InterPro" id="IPR018076">
    <property type="entry name" value="T2SS_GspF_dom"/>
</dbReference>
<dbReference type="AlphaFoldDB" id="A0A220MNQ1"/>
<comment type="subcellular location">
    <subcellularLocation>
        <location evidence="1">Cell membrane</location>
        <topology evidence="1">Multi-pass membrane protein</topology>
    </subcellularLocation>
</comment>
<dbReference type="Proteomes" id="UP000197781">
    <property type="component" value="Chromosome"/>
</dbReference>
<organism evidence="8 9">
    <name type="scientific">Brevibacillus formosus</name>
    <dbReference type="NCBI Taxonomy" id="54913"/>
    <lineage>
        <taxon>Bacteria</taxon>
        <taxon>Bacillati</taxon>
        <taxon>Bacillota</taxon>
        <taxon>Bacilli</taxon>
        <taxon>Bacillales</taxon>
        <taxon>Paenibacillaceae</taxon>
        <taxon>Brevibacillus</taxon>
    </lineage>
</organism>
<feature type="transmembrane region" description="Helical" evidence="6">
    <location>
        <begin position="87"/>
        <end position="106"/>
    </location>
</feature>
<keyword evidence="2" id="KW-1003">Cell membrane</keyword>
<keyword evidence="5 6" id="KW-0472">Membrane</keyword>
<dbReference type="KEGG" id="bfm:BP422_26090"/>
<dbReference type="EMBL" id="CP018145">
    <property type="protein sequence ID" value="ASJ56696.1"/>
    <property type="molecule type" value="Genomic_DNA"/>
</dbReference>
<evidence type="ECO:0000259" key="7">
    <source>
        <dbReference type="Pfam" id="PF00482"/>
    </source>
</evidence>
<dbReference type="GO" id="GO:0005886">
    <property type="term" value="C:plasma membrane"/>
    <property type="evidence" value="ECO:0007669"/>
    <property type="project" value="UniProtKB-SubCell"/>
</dbReference>
<keyword evidence="3 6" id="KW-0812">Transmembrane</keyword>
<evidence type="ECO:0000256" key="5">
    <source>
        <dbReference type="ARBA" id="ARBA00023136"/>
    </source>
</evidence>
<accession>A0A220MNQ1</accession>
<evidence type="ECO:0000256" key="3">
    <source>
        <dbReference type="ARBA" id="ARBA00022692"/>
    </source>
</evidence>
<dbReference type="RefSeq" id="WP_088910228.1">
    <property type="nucleotide sequence ID" value="NZ_CP018145.1"/>
</dbReference>
<dbReference type="PANTHER" id="PTHR35007:SF1">
    <property type="entry name" value="PILUS ASSEMBLY PROTEIN"/>
    <property type="match status" value="1"/>
</dbReference>
<keyword evidence="4 6" id="KW-1133">Transmembrane helix</keyword>
<gene>
    <name evidence="8" type="ORF">BP422_26090</name>
</gene>
<proteinExistence type="predicted"/>
<evidence type="ECO:0000256" key="4">
    <source>
        <dbReference type="ARBA" id="ARBA00022989"/>
    </source>
</evidence>
<name>A0A220MNQ1_9BACL</name>
<feature type="transmembrane region" description="Helical" evidence="6">
    <location>
        <begin position="6"/>
        <end position="25"/>
    </location>
</feature>
<dbReference type="PANTHER" id="PTHR35007">
    <property type="entry name" value="INTEGRAL MEMBRANE PROTEIN-RELATED"/>
    <property type="match status" value="1"/>
</dbReference>
<evidence type="ECO:0000313" key="9">
    <source>
        <dbReference type="Proteomes" id="UP000197781"/>
    </source>
</evidence>
<feature type="transmembrane region" description="Helical" evidence="6">
    <location>
        <begin position="270"/>
        <end position="290"/>
    </location>
</feature>
<protein>
    <submittedName>
        <fullName evidence="8">Pilus assembly protein TadB</fullName>
    </submittedName>
</protein>
<sequence>MDISLPVAVGMGIAILLLILPNKLYMREPTGKHEIVEVLQQDRKTIWKQFEERLAKSRSGWGVNQYVTLSFLLGFASFVVSSQILQSWWMALPALLAGIMFTERIVSVWGARRKDEFEAGNVKAIRLMASSLRTSPSYLHAFEQVATSPFLSEIVLEEYRRIVELLRAQVPLEHVMNRFFERTGSADVKYLATIVHIQREMGGDMAKTLDLAASSILRRRQSLRRQKAAMAQIVAQVNLLSVMPFVFVIALYVNNPNHFDPLTATLGGRFLILGSLASILIGGEAIRYVAHKSISRGA</sequence>